<protein>
    <recommendedName>
        <fullName evidence="4">Glutathione peroxidase</fullName>
    </recommendedName>
</protein>
<dbReference type="PROSITE" id="PS00763">
    <property type="entry name" value="GLUTATHIONE_PEROXID_2"/>
    <property type="match status" value="1"/>
</dbReference>
<dbReference type="PROSITE" id="PS51355">
    <property type="entry name" value="GLUTATHIONE_PEROXID_3"/>
    <property type="match status" value="1"/>
</dbReference>
<dbReference type="InterPro" id="IPR001849">
    <property type="entry name" value="PH_domain"/>
</dbReference>
<dbReference type="CDD" id="cd00340">
    <property type="entry name" value="GSH_Peroxidase"/>
    <property type="match status" value="1"/>
</dbReference>
<dbReference type="EMBL" id="GL376564">
    <property type="status" value="NOT_ANNOTATED_CDS"/>
    <property type="molecule type" value="Genomic_DNA"/>
</dbReference>
<proteinExistence type="inferred from homology"/>
<dbReference type="InterPro" id="IPR000889">
    <property type="entry name" value="Glutathione_peroxidase"/>
</dbReference>
<dbReference type="PANTHER" id="PTHR11592:SF78">
    <property type="entry name" value="GLUTATHIONE PEROXIDASE"/>
    <property type="match status" value="1"/>
</dbReference>
<dbReference type="GO" id="GO:0006979">
    <property type="term" value="P:response to oxidative stress"/>
    <property type="evidence" value="ECO:0007669"/>
    <property type="project" value="InterPro"/>
</dbReference>
<name>K3WJ85_GLOUD</name>
<dbReference type="InterPro" id="IPR029759">
    <property type="entry name" value="GPX_AS"/>
</dbReference>
<dbReference type="FunFam" id="3.40.30.10:FF:000010">
    <property type="entry name" value="Glutathione peroxidase"/>
    <property type="match status" value="1"/>
</dbReference>
<dbReference type="Proteomes" id="UP000019132">
    <property type="component" value="Unassembled WGS sequence"/>
</dbReference>
<dbReference type="STRING" id="431595.K3WJ85"/>
<dbReference type="OMA" id="PDEKSVW"/>
<dbReference type="InterPro" id="IPR029760">
    <property type="entry name" value="GPX_CS"/>
</dbReference>
<dbReference type="HOGENOM" id="CLU_029507_7_0_1"/>
<organism evidence="7 8">
    <name type="scientific">Globisporangium ultimum (strain ATCC 200006 / CBS 805.95 / DAOM BR144)</name>
    <name type="common">Pythium ultimum</name>
    <dbReference type="NCBI Taxonomy" id="431595"/>
    <lineage>
        <taxon>Eukaryota</taxon>
        <taxon>Sar</taxon>
        <taxon>Stramenopiles</taxon>
        <taxon>Oomycota</taxon>
        <taxon>Peronosporomycetes</taxon>
        <taxon>Pythiales</taxon>
        <taxon>Pythiaceae</taxon>
        <taxon>Globisporangium</taxon>
    </lineage>
</organism>
<keyword evidence="2 4" id="KW-0575">Peroxidase</keyword>
<feature type="domain" description="Thioredoxin" evidence="6">
    <location>
        <begin position="231"/>
        <end position="406"/>
    </location>
</feature>
<reference evidence="8" key="1">
    <citation type="journal article" date="2010" name="Genome Biol.">
        <title>Genome sequence of the necrotrophic plant pathogen Pythium ultimum reveals original pathogenicity mechanisms and effector repertoire.</title>
        <authorList>
            <person name="Levesque C.A."/>
            <person name="Brouwer H."/>
            <person name="Cano L."/>
            <person name="Hamilton J.P."/>
            <person name="Holt C."/>
            <person name="Huitema E."/>
            <person name="Raffaele S."/>
            <person name="Robideau G.P."/>
            <person name="Thines M."/>
            <person name="Win J."/>
            <person name="Zerillo M.M."/>
            <person name="Beakes G.W."/>
            <person name="Boore J.L."/>
            <person name="Busam D."/>
            <person name="Dumas B."/>
            <person name="Ferriera S."/>
            <person name="Fuerstenberg S.I."/>
            <person name="Gachon C.M."/>
            <person name="Gaulin E."/>
            <person name="Govers F."/>
            <person name="Grenville-Briggs L."/>
            <person name="Horner N."/>
            <person name="Hostetler J."/>
            <person name="Jiang R.H."/>
            <person name="Johnson J."/>
            <person name="Krajaejun T."/>
            <person name="Lin H."/>
            <person name="Meijer H.J."/>
            <person name="Moore B."/>
            <person name="Morris P."/>
            <person name="Phuntmart V."/>
            <person name="Puiu D."/>
            <person name="Shetty J."/>
            <person name="Stajich J.E."/>
            <person name="Tripathy S."/>
            <person name="Wawra S."/>
            <person name="van West P."/>
            <person name="Whitty B.R."/>
            <person name="Coutinho P.M."/>
            <person name="Henrissat B."/>
            <person name="Martin F."/>
            <person name="Thomas P.D."/>
            <person name="Tyler B.M."/>
            <person name="De Vries R.P."/>
            <person name="Kamoun S."/>
            <person name="Yandell M."/>
            <person name="Tisserat N."/>
            <person name="Buell C.R."/>
        </authorList>
    </citation>
    <scope>NUCLEOTIDE SEQUENCE</scope>
    <source>
        <strain evidence="8">DAOM:BR144</strain>
    </source>
</reference>
<dbReference type="PANTHER" id="PTHR11592">
    <property type="entry name" value="GLUTATHIONE PEROXIDASE"/>
    <property type="match status" value="1"/>
</dbReference>
<evidence type="ECO:0000256" key="3">
    <source>
        <dbReference type="ARBA" id="ARBA00023002"/>
    </source>
</evidence>
<dbReference type="SMART" id="SM00233">
    <property type="entry name" value="PH"/>
    <property type="match status" value="1"/>
</dbReference>
<reference evidence="7" key="3">
    <citation type="submission" date="2015-02" db="UniProtKB">
        <authorList>
            <consortium name="EnsemblProtists"/>
        </authorList>
    </citation>
    <scope>IDENTIFICATION</scope>
    <source>
        <strain evidence="7">DAOM BR144</strain>
    </source>
</reference>
<reference evidence="8" key="2">
    <citation type="submission" date="2010-04" db="EMBL/GenBank/DDBJ databases">
        <authorList>
            <person name="Buell R."/>
            <person name="Hamilton J."/>
            <person name="Hostetler J."/>
        </authorList>
    </citation>
    <scope>NUCLEOTIDE SEQUENCE [LARGE SCALE GENOMIC DNA]</scope>
    <source>
        <strain evidence="8">DAOM:BR144</strain>
    </source>
</reference>
<dbReference type="InterPro" id="IPR011993">
    <property type="entry name" value="PH-like_dom_sf"/>
</dbReference>
<dbReference type="AlphaFoldDB" id="K3WJ85"/>
<evidence type="ECO:0000259" key="5">
    <source>
        <dbReference type="PROSITE" id="PS50003"/>
    </source>
</evidence>
<dbReference type="SUPFAM" id="SSF52833">
    <property type="entry name" value="Thioredoxin-like"/>
    <property type="match status" value="1"/>
</dbReference>
<dbReference type="Pfam" id="PF00255">
    <property type="entry name" value="GSHPx"/>
    <property type="match status" value="1"/>
</dbReference>
<dbReference type="EnsemblProtists" id="PYU1_T005027">
    <property type="protein sequence ID" value="PYU1_T005027"/>
    <property type="gene ID" value="PYU1_G005016"/>
</dbReference>
<dbReference type="SUPFAM" id="SSF50729">
    <property type="entry name" value="PH domain-like"/>
    <property type="match status" value="1"/>
</dbReference>
<evidence type="ECO:0000256" key="4">
    <source>
        <dbReference type="RuleBase" id="RU000499"/>
    </source>
</evidence>
<dbReference type="PROSITE" id="PS50003">
    <property type="entry name" value="PH_DOMAIN"/>
    <property type="match status" value="1"/>
</dbReference>
<evidence type="ECO:0000313" key="7">
    <source>
        <dbReference type="EnsemblProtists" id="PYU1_T005027"/>
    </source>
</evidence>
<dbReference type="GO" id="GO:0004601">
    <property type="term" value="F:peroxidase activity"/>
    <property type="evidence" value="ECO:0007669"/>
    <property type="project" value="UniProtKB-KW"/>
</dbReference>
<dbReference type="VEuPathDB" id="FungiDB:PYU1_G005016"/>
<keyword evidence="8" id="KW-1185">Reference proteome</keyword>
<dbReference type="Gene3D" id="2.30.29.30">
    <property type="entry name" value="Pleckstrin-homology domain (PH domain)/Phosphotyrosine-binding domain (PTB)"/>
    <property type="match status" value="1"/>
</dbReference>
<accession>K3WJ85</accession>
<evidence type="ECO:0000313" key="8">
    <source>
        <dbReference type="Proteomes" id="UP000019132"/>
    </source>
</evidence>
<dbReference type="InParanoid" id="K3WJ85"/>
<feature type="domain" description="PH" evidence="5">
    <location>
        <begin position="135"/>
        <end position="232"/>
    </location>
</feature>
<dbReference type="InterPro" id="IPR013766">
    <property type="entry name" value="Thioredoxin_domain"/>
</dbReference>
<evidence type="ECO:0000259" key="6">
    <source>
        <dbReference type="PROSITE" id="PS51352"/>
    </source>
</evidence>
<evidence type="ECO:0000256" key="1">
    <source>
        <dbReference type="ARBA" id="ARBA00006926"/>
    </source>
</evidence>
<dbReference type="eggNOG" id="KOG1651">
    <property type="taxonomic scope" value="Eukaryota"/>
</dbReference>
<evidence type="ECO:0000256" key="2">
    <source>
        <dbReference type="ARBA" id="ARBA00022559"/>
    </source>
</evidence>
<keyword evidence="3 4" id="KW-0560">Oxidoreductase</keyword>
<dbReference type="Gene3D" id="3.40.30.10">
    <property type="entry name" value="Glutaredoxin"/>
    <property type="match status" value="1"/>
</dbReference>
<dbReference type="PROSITE" id="PS00460">
    <property type="entry name" value="GLUTATHIONE_PEROXID_1"/>
    <property type="match status" value="1"/>
</dbReference>
<comment type="similarity">
    <text evidence="1 4">Belongs to the glutathione peroxidase family.</text>
</comment>
<dbReference type="PRINTS" id="PR01011">
    <property type="entry name" value="GLUTPROXDASE"/>
</dbReference>
<dbReference type="InterPro" id="IPR036249">
    <property type="entry name" value="Thioredoxin-like_sf"/>
</dbReference>
<dbReference type="PROSITE" id="PS51352">
    <property type="entry name" value="THIOREDOXIN_2"/>
    <property type="match status" value="1"/>
</dbReference>
<sequence>MSADMLQGRVFARYREFLKLSEEQRQRVHALADALIASNTLIPQKSSGSTTSRAFALDVSKKQLLKAIRDSTATEEEDAELLVDQLVQSGFLALKHEDDLSTKKASEFDANATFTLARVTTSRPDEKSVWSVREGAIQAGTLKRASKFSKLFGGKELYFVVNSTDKVLYWFDSDAAMHTKGQMNLDGAAVQFDSTAFPFGIKVSKEKACVYLGTPSKEKQDEWLNSVINGGAVYREAFNLDAEAVTSIYDLKDYDMSGQEVPIDKYKGKVLLVVNVSSNCGLTPSNYPALVELDNKYRDQGLVVLAFPCNQFALQEPGTHEEIMEFVKKYNCKFPFFEKNDVNGAKARPVFTYLKAKLPTKFGSFVKWNFTKFLIDRKGQPYKRFSPYDLPTSFEDDIQLLLAQKADD</sequence>